<feature type="signal peptide" evidence="1">
    <location>
        <begin position="1"/>
        <end position="18"/>
    </location>
</feature>
<comment type="caution">
    <text evidence="2">The sequence shown here is derived from an EMBL/GenBank/DDBJ whole genome shotgun (WGS) entry which is preliminary data.</text>
</comment>
<evidence type="ECO:0000256" key="1">
    <source>
        <dbReference type="SAM" id="SignalP"/>
    </source>
</evidence>
<keyword evidence="1" id="KW-0732">Signal</keyword>
<evidence type="ECO:0000313" key="2">
    <source>
        <dbReference type="EMBL" id="GFN99921.1"/>
    </source>
</evidence>
<proteinExistence type="predicted"/>
<accession>A0AAV3ZZC3</accession>
<organism evidence="2 3">
    <name type="scientific">Plakobranchus ocellatus</name>
    <dbReference type="NCBI Taxonomy" id="259542"/>
    <lineage>
        <taxon>Eukaryota</taxon>
        <taxon>Metazoa</taxon>
        <taxon>Spiralia</taxon>
        <taxon>Lophotrochozoa</taxon>
        <taxon>Mollusca</taxon>
        <taxon>Gastropoda</taxon>
        <taxon>Heterobranchia</taxon>
        <taxon>Euthyneura</taxon>
        <taxon>Panpulmonata</taxon>
        <taxon>Sacoglossa</taxon>
        <taxon>Placobranchoidea</taxon>
        <taxon>Plakobranchidae</taxon>
        <taxon>Plakobranchus</taxon>
    </lineage>
</organism>
<keyword evidence="3" id="KW-1185">Reference proteome</keyword>
<reference evidence="2 3" key="1">
    <citation type="journal article" date="2021" name="Elife">
        <title>Chloroplast acquisition without the gene transfer in kleptoplastic sea slugs, Plakobranchus ocellatus.</title>
        <authorList>
            <person name="Maeda T."/>
            <person name="Takahashi S."/>
            <person name="Yoshida T."/>
            <person name="Shimamura S."/>
            <person name="Takaki Y."/>
            <person name="Nagai Y."/>
            <person name="Toyoda A."/>
            <person name="Suzuki Y."/>
            <person name="Arimoto A."/>
            <person name="Ishii H."/>
            <person name="Satoh N."/>
            <person name="Nishiyama T."/>
            <person name="Hasebe M."/>
            <person name="Maruyama T."/>
            <person name="Minagawa J."/>
            <person name="Obokata J."/>
            <person name="Shigenobu S."/>
        </authorList>
    </citation>
    <scope>NUCLEOTIDE SEQUENCE [LARGE SCALE GENOMIC DNA]</scope>
</reference>
<name>A0AAV3ZZC3_9GAST</name>
<gene>
    <name evidence="2" type="ORF">PoB_002642700</name>
</gene>
<dbReference type="EMBL" id="BLXT01003024">
    <property type="protein sequence ID" value="GFN99921.1"/>
    <property type="molecule type" value="Genomic_DNA"/>
</dbReference>
<evidence type="ECO:0000313" key="3">
    <source>
        <dbReference type="Proteomes" id="UP000735302"/>
    </source>
</evidence>
<feature type="chain" id="PRO_5043719138" evidence="1">
    <location>
        <begin position="19"/>
        <end position="101"/>
    </location>
</feature>
<dbReference type="AlphaFoldDB" id="A0AAV3ZZC3"/>
<sequence>MRLSVGLVVVHHLPGVTGIHVWICCMGRYNFLKVSPIFYEDIAHYEVASWLGALFDDRGWRPDTSHGILNSDYGMCDVRYPPLFGKVVKLFLNKLSTIISD</sequence>
<dbReference type="Proteomes" id="UP000735302">
    <property type="component" value="Unassembled WGS sequence"/>
</dbReference>
<protein>
    <submittedName>
        <fullName evidence="2">Uncharacterized protein</fullName>
    </submittedName>
</protein>